<dbReference type="InterPro" id="IPR000160">
    <property type="entry name" value="GGDEF_dom"/>
</dbReference>
<dbReference type="AlphaFoldDB" id="A0A3D4VC33"/>
<dbReference type="Gene3D" id="3.30.70.270">
    <property type="match status" value="1"/>
</dbReference>
<dbReference type="GO" id="GO:0052621">
    <property type="term" value="F:diguanylate cyclase activity"/>
    <property type="evidence" value="ECO:0007669"/>
    <property type="project" value="UniProtKB-EC"/>
</dbReference>
<dbReference type="InterPro" id="IPR043128">
    <property type="entry name" value="Rev_trsase/Diguanyl_cyclase"/>
</dbReference>
<dbReference type="EMBL" id="DPIY01000010">
    <property type="protein sequence ID" value="HCT58404.1"/>
    <property type="molecule type" value="Genomic_DNA"/>
</dbReference>
<name>A0A3D4VC33_9BACT</name>
<protein>
    <recommendedName>
        <fullName evidence="1">diguanylate cyclase</fullName>
        <ecNumber evidence="1">2.7.7.65</ecNumber>
    </recommendedName>
</protein>
<dbReference type="InterPro" id="IPR029787">
    <property type="entry name" value="Nucleotide_cyclase"/>
</dbReference>
<dbReference type="PANTHER" id="PTHR45138:SF9">
    <property type="entry name" value="DIGUANYLATE CYCLASE DGCM-RELATED"/>
    <property type="match status" value="1"/>
</dbReference>
<evidence type="ECO:0000313" key="5">
    <source>
        <dbReference type="EMBL" id="HCT58404.1"/>
    </source>
</evidence>
<feature type="domain" description="GGDEF" evidence="4">
    <location>
        <begin position="287"/>
        <end position="420"/>
    </location>
</feature>
<dbReference type="SUPFAM" id="SSF55073">
    <property type="entry name" value="Nucleotide cyclase"/>
    <property type="match status" value="1"/>
</dbReference>
<evidence type="ECO:0000313" key="6">
    <source>
        <dbReference type="Proteomes" id="UP000264071"/>
    </source>
</evidence>
<evidence type="ECO:0000259" key="4">
    <source>
        <dbReference type="PROSITE" id="PS50887"/>
    </source>
</evidence>
<keyword evidence="3" id="KW-0175">Coiled coil</keyword>
<dbReference type="PROSITE" id="PS50887">
    <property type="entry name" value="GGDEF"/>
    <property type="match status" value="1"/>
</dbReference>
<evidence type="ECO:0000256" key="3">
    <source>
        <dbReference type="SAM" id="Coils"/>
    </source>
</evidence>
<reference evidence="5 6" key="1">
    <citation type="journal article" date="2018" name="Nat. Biotechnol.">
        <title>A standardized bacterial taxonomy based on genome phylogeny substantially revises the tree of life.</title>
        <authorList>
            <person name="Parks D.H."/>
            <person name="Chuvochina M."/>
            <person name="Waite D.W."/>
            <person name="Rinke C."/>
            <person name="Skarshewski A."/>
            <person name="Chaumeil P.A."/>
            <person name="Hugenholtz P."/>
        </authorList>
    </citation>
    <scope>NUCLEOTIDE SEQUENCE [LARGE SCALE GENOMIC DNA]</scope>
    <source>
        <strain evidence="5">UBA8844</strain>
    </source>
</reference>
<organism evidence="5 6">
    <name type="scientific">Gemmatimonas aurantiaca</name>
    <dbReference type="NCBI Taxonomy" id="173480"/>
    <lineage>
        <taxon>Bacteria</taxon>
        <taxon>Pseudomonadati</taxon>
        <taxon>Gemmatimonadota</taxon>
        <taxon>Gemmatimonadia</taxon>
        <taxon>Gemmatimonadales</taxon>
        <taxon>Gemmatimonadaceae</taxon>
        <taxon>Gemmatimonas</taxon>
    </lineage>
</organism>
<evidence type="ECO:0000256" key="2">
    <source>
        <dbReference type="ARBA" id="ARBA00034247"/>
    </source>
</evidence>
<dbReference type="EC" id="2.7.7.65" evidence="1"/>
<accession>A0A3D4VC33</accession>
<dbReference type="FunFam" id="3.30.70.270:FF:000001">
    <property type="entry name" value="Diguanylate cyclase domain protein"/>
    <property type="match status" value="1"/>
</dbReference>
<dbReference type="OMA" id="QSACLLM"/>
<comment type="catalytic activity">
    <reaction evidence="2">
        <text>2 GTP = 3',3'-c-di-GMP + 2 diphosphate</text>
        <dbReference type="Rhea" id="RHEA:24898"/>
        <dbReference type="ChEBI" id="CHEBI:33019"/>
        <dbReference type="ChEBI" id="CHEBI:37565"/>
        <dbReference type="ChEBI" id="CHEBI:58805"/>
        <dbReference type="EC" id="2.7.7.65"/>
    </reaction>
</comment>
<proteinExistence type="predicted"/>
<gene>
    <name evidence="5" type="ORF">DGD08_14465</name>
</gene>
<sequence>MTMCVGALNLGGSCADPLGHPQTLLMFFKKLLSEPRPVSERGSSNGATGNTVLKAVSGVVGNTAEIVVAPPTKSAEDSLGLVLDALGGMLTALARYPIDLPDRSGEESSREFGLWHRHATLGYALQEGNGQGSVGIGERDWDGVVRAVTEQRREEHRYVDASISELREALWACVETVHNAVKVDHTTDNTTDVQMERAKNALKRMQTGSIKQEVLGAVLAIESAMQARREQQQEQYVSLATRLDRLGRQLEEARKESTTDPLTGLGNRKLFDMMAPRAVQMFSLGRQPVVLLMVDLDKLKLVNDMYGHQAGDQAIQALANALGRVFLRQSDVLCRFGGDEFTAILHNTDWKMAQTLARRLQEQLAGMPAPHPAMEFSIGASVGVAQLEMHEDVGEWLARADKALYKAKQNGRDRVCVAETLLLRSA</sequence>
<dbReference type="InterPro" id="IPR050469">
    <property type="entry name" value="Diguanylate_Cyclase"/>
</dbReference>
<dbReference type="Pfam" id="PF00990">
    <property type="entry name" value="GGDEF"/>
    <property type="match status" value="1"/>
</dbReference>
<evidence type="ECO:0000256" key="1">
    <source>
        <dbReference type="ARBA" id="ARBA00012528"/>
    </source>
</evidence>
<dbReference type="CDD" id="cd01949">
    <property type="entry name" value="GGDEF"/>
    <property type="match status" value="1"/>
</dbReference>
<dbReference type="PANTHER" id="PTHR45138">
    <property type="entry name" value="REGULATORY COMPONENTS OF SENSORY TRANSDUCTION SYSTEM"/>
    <property type="match status" value="1"/>
</dbReference>
<feature type="coiled-coil region" evidence="3">
    <location>
        <begin position="229"/>
        <end position="256"/>
    </location>
</feature>
<dbReference type="SMART" id="SM00267">
    <property type="entry name" value="GGDEF"/>
    <property type="match status" value="1"/>
</dbReference>
<dbReference type="NCBIfam" id="TIGR00254">
    <property type="entry name" value="GGDEF"/>
    <property type="match status" value="1"/>
</dbReference>
<comment type="caution">
    <text evidence="5">The sequence shown here is derived from an EMBL/GenBank/DDBJ whole genome shotgun (WGS) entry which is preliminary data.</text>
</comment>
<dbReference type="Proteomes" id="UP000264071">
    <property type="component" value="Unassembled WGS sequence"/>
</dbReference>